<feature type="chain" id="PRO_5032847365" evidence="8">
    <location>
        <begin position="27"/>
        <end position="389"/>
    </location>
</feature>
<organism evidence="10">
    <name type="scientific">uncultured bacterium contig00077</name>
    <dbReference type="NCBI Taxonomy" id="1181555"/>
    <lineage>
        <taxon>Bacteria</taxon>
        <taxon>environmental samples</taxon>
    </lineage>
</organism>
<dbReference type="PANTHER" id="PTHR31297:SF41">
    <property type="entry name" value="ENDOGLUCANASE, PUTATIVE (AFU_ORTHOLOGUE AFUA_5G01830)-RELATED"/>
    <property type="match status" value="1"/>
</dbReference>
<evidence type="ECO:0000256" key="6">
    <source>
        <dbReference type="ARBA" id="ARBA00023326"/>
    </source>
</evidence>
<evidence type="ECO:0000256" key="1">
    <source>
        <dbReference type="ARBA" id="ARBA00005641"/>
    </source>
</evidence>
<keyword evidence="3" id="KW-0136">Cellulose degradation</keyword>
<evidence type="ECO:0000313" key="10">
    <source>
        <dbReference type="EMBL" id="AGS52388.1"/>
    </source>
</evidence>
<evidence type="ECO:0000256" key="7">
    <source>
        <dbReference type="RuleBase" id="RU361153"/>
    </source>
</evidence>
<reference evidence="10" key="1">
    <citation type="submission" date="2012-03" db="EMBL/GenBank/DDBJ databases">
        <title>Functional metagenomics reveals considerable lignocellulase gene clusters in the gut microbiome of a wood-feeding higher termite.</title>
        <authorList>
            <person name="Liu N."/>
        </authorList>
    </citation>
    <scope>NUCLEOTIDE SEQUENCE</scope>
</reference>
<accession>A0A806JZ59</accession>
<evidence type="ECO:0000256" key="5">
    <source>
        <dbReference type="ARBA" id="ARBA00023295"/>
    </source>
</evidence>
<dbReference type="AlphaFoldDB" id="A0A806JZ59"/>
<keyword evidence="5 7" id="KW-0326">Glycosidase</keyword>
<evidence type="ECO:0000256" key="3">
    <source>
        <dbReference type="ARBA" id="ARBA00023001"/>
    </source>
</evidence>
<dbReference type="EMBL" id="JQ844191">
    <property type="protein sequence ID" value="AGS52388.1"/>
    <property type="molecule type" value="Genomic_DNA"/>
</dbReference>
<proteinExistence type="inferred from homology"/>
<protein>
    <submittedName>
        <fullName evidence="10">Glycoside hydrolase family 5</fullName>
    </submittedName>
</protein>
<keyword evidence="2 7" id="KW-0378">Hydrolase</keyword>
<dbReference type="InterPro" id="IPR018087">
    <property type="entry name" value="Glyco_hydro_5_CS"/>
</dbReference>
<sequence>MKLIMKKKILAFGITVLFALMFPACVSMTDARDSEPKPFNDISALELVSRIRIGWNLGNTLDTSDLHWLDRNASVSQFETAWGNPVTTKTHITSVKNAGFNTIRIPVSWAKCADRNYNIRKDWMRRVKQVVDFAVENDMIIILNTHHDESIFKFYDKDREESKKALTRIWEQIAEVFKGYDEKLIFEGMNEPRTKGSAAEWNGGTAEERENVNILNQVFVDTVRASGGNNEKRILMIPTYAASATHQAMSALKIPADSAKNKIIVSIHAYEPYNFALNEKSPVNTWNAANEGDTLPVTERLDRAYDLFISKGTPVLMGEFAALNKNNEDARAEWAQFYVSYAKSKGVKCVWWDDGGENNPPAGMGLFARRANHFAYPKILDALMKASEP</sequence>
<evidence type="ECO:0000256" key="8">
    <source>
        <dbReference type="SAM" id="SignalP"/>
    </source>
</evidence>
<keyword evidence="8" id="KW-0732">Signal</keyword>
<dbReference type="GO" id="GO:0030245">
    <property type="term" value="P:cellulose catabolic process"/>
    <property type="evidence" value="ECO:0007669"/>
    <property type="project" value="UniProtKB-KW"/>
</dbReference>
<dbReference type="Gene3D" id="3.20.20.80">
    <property type="entry name" value="Glycosidases"/>
    <property type="match status" value="1"/>
</dbReference>
<dbReference type="InterPro" id="IPR001547">
    <property type="entry name" value="Glyco_hydro_5"/>
</dbReference>
<dbReference type="GO" id="GO:0005576">
    <property type="term" value="C:extracellular region"/>
    <property type="evidence" value="ECO:0007669"/>
    <property type="project" value="TreeGrafter"/>
</dbReference>
<dbReference type="PROSITE" id="PS00659">
    <property type="entry name" value="GLYCOSYL_HYDROL_F5"/>
    <property type="match status" value="1"/>
</dbReference>
<dbReference type="GO" id="GO:0009986">
    <property type="term" value="C:cell surface"/>
    <property type="evidence" value="ECO:0007669"/>
    <property type="project" value="TreeGrafter"/>
</dbReference>
<dbReference type="SUPFAM" id="SSF51445">
    <property type="entry name" value="(Trans)glycosidases"/>
    <property type="match status" value="1"/>
</dbReference>
<feature type="signal peptide" evidence="8">
    <location>
        <begin position="1"/>
        <end position="26"/>
    </location>
</feature>
<dbReference type="PANTHER" id="PTHR31297">
    <property type="entry name" value="GLUCAN ENDO-1,6-BETA-GLUCOSIDASE B"/>
    <property type="match status" value="1"/>
</dbReference>
<dbReference type="GO" id="GO:0008422">
    <property type="term" value="F:beta-glucosidase activity"/>
    <property type="evidence" value="ECO:0007669"/>
    <property type="project" value="TreeGrafter"/>
</dbReference>
<evidence type="ECO:0000259" key="9">
    <source>
        <dbReference type="Pfam" id="PF00150"/>
    </source>
</evidence>
<dbReference type="InterPro" id="IPR050386">
    <property type="entry name" value="Glycosyl_hydrolase_5"/>
</dbReference>
<keyword evidence="6" id="KW-0624">Polysaccharide degradation</keyword>
<feature type="domain" description="Glycoside hydrolase family 5" evidence="9">
    <location>
        <begin position="74"/>
        <end position="353"/>
    </location>
</feature>
<name>A0A806JZ59_9BACT</name>
<dbReference type="Pfam" id="PF00150">
    <property type="entry name" value="Cellulase"/>
    <property type="match status" value="1"/>
</dbReference>
<comment type="similarity">
    <text evidence="1 7">Belongs to the glycosyl hydrolase 5 (cellulase A) family.</text>
</comment>
<dbReference type="InterPro" id="IPR017853">
    <property type="entry name" value="GH"/>
</dbReference>
<evidence type="ECO:0000256" key="2">
    <source>
        <dbReference type="ARBA" id="ARBA00022801"/>
    </source>
</evidence>
<evidence type="ECO:0000256" key="4">
    <source>
        <dbReference type="ARBA" id="ARBA00023277"/>
    </source>
</evidence>
<keyword evidence="4" id="KW-0119">Carbohydrate metabolism</keyword>